<name>A0AA39LBP0_SARSR</name>
<dbReference type="Pfam" id="PF00651">
    <property type="entry name" value="BTB"/>
    <property type="match status" value="1"/>
</dbReference>
<reference evidence="3" key="1">
    <citation type="submission" date="2022-10" db="EMBL/GenBank/DDBJ databases">
        <title>Determination and structural analysis of whole genome sequence of Sarocladium strictum F4-1.</title>
        <authorList>
            <person name="Hu L."/>
            <person name="Jiang Y."/>
        </authorList>
    </citation>
    <scope>NUCLEOTIDE SEQUENCE</scope>
    <source>
        <strain evidence="3">F4-1</strain>
    </source>
</reference>
<sequence length="371" mass="42801">MSRSSTSAFMSGQLPPAPSATQDSGTSQAAQASDKASLYESFCRSLPVPIKELTSKPFTFIVGPEKKEFHIHRDVVARISEPLNVLVNGNMTEAAEGKVEWPDVDEETFIRFSQYAYTGEYVEAEPRIIDEDSDEGRGIAKELQTKIIRVEENLLKKGSQYPHHSSLYEFWGRALNDTCDASSNPPKRRKLSDRNPDEERWARKYVLAQGICSFRYKCLVGGRCSSLYRDSTSQQTINCGRAPMVFYDWKPRPNPSAYESYVPVFNSHAKLFLFADKYLIDSLKSLAYHRLHRTLFNFKVHFPVRIRDVLELVRLLWTQPTPHQLRHMVYCFLKLVKRGMWNPRWFQDFLTQVPGFTRDVVYWDSSTISLV</sequence>
<evidence type="ECO:0000259" key="2">
    <source>
        <dbReference type="PROSITE" id="PS50097"/>
    </source>
</evidence>
<dbReference type="InterPro" id="IPR011333">
    <property type="entry name" value="SKP1/BTB/POZ_sf"/>
</dbReference>
<dbReference type="InterPro" id="IPR000210">
    <property type="entry name" value="BTB/POZ_dom"/>
</dbReference>
<keyword evidence="4" id="KW-1185">Reference proteome</keyword>
<evidence type="ECO:0000313" key="3">
    <source>
        <dbReference type="EMBL" id="KAK0391205.1"/>
    </source>
</evidence>
<evidence type="ECO:0000256" key="1">
    <source>
        <dbReference type="SAM" id="MobiDB-lite"/>
    </source>
</evidence>
<dbReference type="Gene3D" id="3.30.710.10">
    <property type="entry name" value="Potassium Channel Kv1.1, Chain A"/>
    <property type="match status" value="1"/>
</dbReference>
<accession>A0AA39LBP0</accession>
<feature type="region of interest" description="Disordered" evidence="1">
    <location>
        <begin position="1"/>
        <end position="31"/>
    </location>
</feature>
<comment type="caution">
    <text evidence="3">The sequence shown here is derived from an EMBL/GenBank/DDBJ whole genome shotgun (WGS) entry which is preliminary data.</text>
</comment>
<dbReference type="AlphaFoldDB" id="A0AA39LBP0"/>
<protein>
    <recommendedName>
        <fullName evidence="2">BTB domain-containing protein</fullName>
    </recommendedName>
</protein>
<dbReference type="PANTHER" id="PTHR47843:SF2">
    <property type="entry name" value="BTB DOMAIN-CONTAINING PROTEIN"/>
    <property type="match status" value="1"/>
</dbReference>
<feature type="compositionally biased region" description="Polar residues" evidence="1">
    <location>
        <begin position="19"/>
        <end position="31"/>
    </location>
</feature>
<dbReference type="SUPFAM" id="SSF54695">
    <property type="entry name" value="POZ domain"/>
    <property type="match status" value="1"/>
</dbReference>
<dbReference type="EMBL" id="JAPDFR010000001">
    <property type="protein sequence ID" value="KAK0391205.1"/>
    <property type="molecule type" value="Genomic_DNA"/>
</dbReference>
<dbReference type="PROSITE" id="PS50097">
    <property type="entry name" value="BTB"/>
    <property type="match status" value="1"/>
</dbReference>
<organism evidence="3 4">
    <name type="scientific">Sarocladium strictum</name>
    <name type="common">Black bundle disease fungus</name>
    <name type="synonym">Acremonium strictum</name>
    <dbReference type="NCBI Taxonomy" id="5046"/>
    <lineage>
        <taxon>Eukaryota</taxon>
        <taxon>Fungi</taxon>
        <taxon>Dikarya</taxon>
        <taxon>Ascomycota</taxon>
        <taxon>Pezizomycotina</taxon>
        <taxon>Sordariomycetes</taxon>
        <taxon>Hypocreomycetidae</taxon>
        <taxon>Hypocreales</taxon>
        <taxon>Sarocladiaceae</taxon>
        <taxon>Sarocladium</taxon>
    </lineage>
</organism>
<proteinExistence type="predicted"/>
<feature type="compositionally biased region" description="Polar residues" evidence="1">
    <location>
        <begin position="1"/>
        <end position="10"/>
    </location>
</feature>
<evidence type="ECO:0000313" key="4">
    <source>
        <dbReference type="Proteomes" id="UP001175261"/>
    </source>
</evidence>
<feature type="domain" description="BTB" evidence="2">
    <location>
        <begin position="56"/>
        <end position="125"/>
    </location>
</feature>
<dbReference type="Proteomes" id="UP001175261">
    <property type="component" value="Unassembled WGS sequence"/>
</dbReference>
<gene>
    <name evidence="3" type="ORF">NLU13_0706</name>
</gene>
<dbReference type="PANTHER" id="PTHR47843">
    <property type="entry name" value="BTB DOMAIN-CONTAINING PROTEIN-RELATED"/>
    <property type="match status" value="1"/>
</dbReference>